<sequence length="262" mass="30059">MLTDRHTADRAEVGGLRFSKRQARAPEYMNNVGSYRDPLLYNEWPVYPAVARAAPRFRYQYPAVTREAYGRVVTKAPPNVVRAPDYDEMYGMLTVPHSPGKILRYPGPSRSRVGSPFIPPQRDRFEALKKLIRQEHVRELARKYEAEQKQEFKDIASGKRKAELQKNEPETCSNVDDYIYGSYGDDARAQVAPPMPLEYAADEPTARHRKPPSGSRQVNQFSRYSDVMTPNRRDGPAQAHGDYTSEHPAPQNYYTDHAQSYY</sequence>
<gene>
    <name evidence="2" type="ORF">EVAR_999_1</name>
</gene>
<feature type="compositionally biased region" description="Polar residues" evidence="1">
    <location>
        <begin position="214"/>
        <end position="223"/>
    </location>
</feature>
<feature type="compositionally biased region" description="Polar residues" evidence="1">
    <location>
        <begin position="252"/>
        <end position="262"/>
    </location>
</feature>
<keyword evidence="3" id="KW-1185">Reference proteome</keyword>
<feature type="region of interest" description="Disordered" evidence="1">
    <location>
        <begin position="202"/>
        <end position="262"/>
    </location>
</feature>
<name>A0A4C1SH75_EUMVA</name>
<comment type="caution">
    <text evidence="2">The sequence shown here is derived from an EMBL/GenBank/DDBJ whole genome shotgun (WGS) entry which is preliminary data.</text>
</comment>
<evidence type="ECO:0000313" key="3">
    <source>
        <dbReference type="Proteomes" id="UP000299102"/>
    </source>
</evidence>
<organism evidence="2 3">
    <name type="scientific">Eumeta variegata</name>
    <name type="common">Bagworm moth</name>
    <name type="synonym">Eumeta japonica</name>
    <dbReference type="NCBI Taxonomy" id="151549"/>
    <lineage>
        <taxon>Eukaryota</taxon>
        <taxon>Metazoa</taxon>
        <taxon>Ecdysozoa</taxon>
        <taxon>Arthropoda</taxon>
        <taxon>Hexapoda</taxon>
        <taxon>Insecta</taxon>
        <taxon>Pterygota</taxon>
        <taxon>Neoptera</taxon>
        <taxon>Endopterygota</taxon>
        <taxon>Lepidoptera</taxon>
        <taxon>Glossata</taxon>
        <taxon>Ditrysia</taxon>
        <taxon>Tineoidea</taxon>
        <taxon>Psychidae</taxon>
        <taxon>Oiketicinae</taxon>
        <taxon>Eumeta</taxon>
    </lineage>
</organism>
<dbReference type="OrthoDB" id="6376425at2759"/>
<accession>A0A4C1SH75</accession>
<reference evidence="2 3" key="1">
    <citation type="journal article" date="2019" name="Commun. Biol.">
        <title>The bagworm genome reveals a unique fibroin gene that provides high tensile strength.</title>
        <authorList>
            <person name="Kono N."/>
            <person name="Nakamura H."/>
            <person name="Ohtoshi R."/>
            <person name="Tomita M."/>
            <person name="Numata K."/>
            <person name="Arakawa K."/>
        </authorList>
    </citation>
    <scope>NUCLEOTIDE SEQUENCE [LARGE SCALE GENOMIC DNA]</scope>
</reference>
<evidence type="ECO:0000313" key="2">
    <source>
        <dbReference type="EMBL" id="GBP00461.1"/>
    </source>
</evidence>
<dbReference type="AlphaFoldDB" id="A0A4C1SH75"/>
<evidence type="ECO:0000256" key="1">
    <source>
        <dbReference type="SAM" id="MobiDB-lite"/>
    </source>
</evidence>
<proteinExistence type="predicted"/>
<dbReference type="EMBL" id="BGZK01000005">
    <property type="protein sequence ID" value="GBP00461.1"/>
    <property type="molecule type" value="Genomic_DNA"/>
</dbReference>
<protein>
    <submittedName>
        <fullName evidence="2">Uncharacterized protein</fullName>
    </submittedName>
</protein>
<dbReference type="Proteomes" id="UP000299102">
    <property type="component" value="Unassembled WGS sequence"/>
</dbReference>